<evidence type="ECO:0000256" key="1">
    <source>
        <dbReference type="SAM" id="Phobius"/>
    </source>
</evidence>
<feature type="transmembrane region" description="Helical" evidence="1">
    <location>
        <begin position="74"/>
        <end position="95"/>
    </location>
</feature>
<evidence type="ECO:0000313" key="3">
    <source>
        <dbReference type="Proteomes" id="UP000236286"/>
    </source>
</evidence>
<dbReference type="Pfam" id="PF09955">
    <property type="entry name" value="DUF2189"/>
    <property type="match status" value="1"/>
</dbReference>
<organism evidence="2 3">
    <name type="scientific">Methylocella silvestris</name>
    <dbReference type="NCBI Taxonomy" id="199596"/>
    <lineage>
        <taxon>Bacteria</taxon>
        <taxon>Pseudomonadati</taxon>
        <taxon>Pseudomonadota</taxon>
        <taxon>Alphaproteobacteria</taxon>
        <taxon>Hyphomicrobiales</taxon>
        <taxon>Beijerinckiaceae</taxon>
        <taxon>Methylocella</taxon>
    </lineage>
</organism>
<feature type="transmembrane region" description="Helical" evidence="1">
    <location>
        <begin position="116"/>
        <end position="139"/>
    </location>
</feature>
<comment type="caution">
    <text evidence="2">The sequence shown here is derived from an EMBL/GenBank/DDBJ whole genome shotgun (WGS) entry which is preliminary data.</text>
</comment>
<feature type="transmembrane region" description="Helical" evidence="1">
    <location>
        <begin position="225"/>
        <end position="254"/>
    </location>
</feature>
<evidence type="ECO:0008006" key="4">
    <source>
        <dbReference type="Google" id="ProtNLM"/>
    </source>
</evidence>
<reference evidence="2 3" key="1">
    <citation type="submission" date="2017-10" db="EMBL/GenBank/DDBJ databases">
        <title>Genome announcement of Methylocella silvestris TVC from permafrost.</title>
        <authorList>
            <person name="Wang J."/>
            <person name="Geng K."/>
            <person name="Ul-Haque F."/>
            <person name="Crombie A.T."/>
            <person name="Street L.E."/>
            <person name="Wookey P.A."/>
            <person name="Murrell J.C."/>
            <person name="Pratscher J."/>
        </authorList>
    </citation>
    <scope>NUCLEOTIDE SEQUENCE [LARGE SCALE GENOMIC DNA]</scope>
    <source>
        <strain evidence="2 3">TVC</strain>
    </source>
</reference>
<feature type="transmembrane region" description="Helical" evidence="1">
    <location>
        <begin position="145"/>
        <end position="165"/>
    </location>
</feature>
<evidence type="ECO:0000313" key="2">
    <source>
        <dbReference type="EMBL" id="PNG27266.1"/>
    </source>
</evidence>
<keyword evidence="1" id="KW-1133">Transmembrane helix</keyword>
<sequence>MSERIPVDATHRGQDAREADLVVRSISTDDVFDALKQGWRDFKNAPVYGLVFGAIFALGGIAIAAWAYERGLSYLMYPAIIGFAMIGPFAAVGLYEVSRLQERGQRPSWGAIARTLVAQGGAELAWMAFVTLFIFMAWIYAAQMLVAIFFGLRAFSTLSGFLALMATTPEGWLFLIVGNLLGAATLFAVFSLTVVSVPLLLDREVDFVTAMITSLRAVAASPGPMLIWAAIVFATLLIAALPAFLGLLVAVPVLSFATWRLYRMIVTF</sequence>
<feature type="transmembrane region" description="Helical" evidence="1">
    <location>
        <begin position="45"/>
        <end position="68"/>
    </location>
</feature>
<proteinExistence type="predicted"/>
<gene>
    <name evidence="2" type="ORF">CR492_04085</name>
</gene>
<dbReference type="OrthoDB" id="9809543at2"/>
<accession>A0A2J7TKG8</accession>
<dbReference type="InterPro" id="IPR018692">
    <property type="entry name" value="DUF2189"/>
</dbReference>
<dbReference type="AlphaFoldDB" id="A0A2J7TKG8"/>
<dbReference type="EMBL" id="PDZR01000002">
    <property type="protein sequence ID" value="PNG27266.1"/>
    <property type="molecule type" value="Genomic_DNA"/>
</dbReference>
<keyword evidence="1" id="KW-0812">Transmembrane</keyword>
<dbReference type="RefSeq" id="WP_102842463.1">
    <property type="nucleotide sequence ID" value="NZ_PDZR01000002.1"/>
</dbReference>
<protein>
    <recommendedName>
        <fullName evidence="4">DUF2189 domain-containing protein</fullName>
    </recommendedName>
</protein>
<keyword evidence="1" id="KW-0472">Membrane</keyword>
<name>A0A2J7TKG8_METSI</name>
<feature type="transmembrane region" description="Helical" evidence="1">
    <location>
        <begin position="172"/>
        <end position="201"/>
    </location>
</feature>
<dbReference type="Proteomes" id="UP000236286">
    <property type="component" value="Unassembled WGS sequence"/>
</dbReference>